<dbReference type="Proteomes" id="UP000320735">
    <property type="component" value="Unassembled WGS sequence"/>
</dbReference>
<reference evidence="2 3" key="1">
    <citation type="submission" date="2019-02" db="EMBL/GenBank/DDBJ databases">
        <title>Deep-cultivation of Planctomycetes and their phenomic and genomic characterization uncovers novel biology.</title>
        <authorList>
            <person name="Wiegand S."/>
            <person name="Jogler M."/>
            <person name="Boedeker C."/>
            <person name="Pinto D."/>
            <person name="Vollmers J."/>
            <person name="Rivas-Marin E."/>
            <person name="Kohn T."/>
            <person name="Peeters S.H."/>
            <person name="Heuer A."/>
            <person name="Rast P."/>
            <person name="Oberbeckmann S."/>
            <person name="Bunk B."/>
            <person name="Jeske O."/>
            <person name="Meyerdierks A."/>
            <person name="Storesund J.E."/>
            <person name="Kallscheuer N."/>
            <person name="Luecker S."/>
            <person name="Lage O.M."/>
            <person name="Pohl T."/>
            <person name="Merkel B.J."/>
            <person name="Hornburger P."/>
            <person name="Mueller R.-W."/>
            <person name="Bruemmer F."/>
            <person name="Labrenz M."/>
            <person name="Spormann A.M."/>
            <person name="Op Den Camp H."/>
            <person name="Overmann J."/>
            <person name="Amann R."/>
            <person name="Jetten M.S.M."/>
            <person name="Mascher T."/>
            <person name="Medema M.H."/>
            <person name="Devos D.P."/>
            <person name="Kaster A.-K."/>
            <person name="Ovreas L."/>
            <person name="Rohde M."/>
            <person name="Galperin M.Y."/>
            <person name="Jogler C."/>
        </authorList>
    </citation>
    <scope>NUCLEOTIDE SEQUENCE [LARGE SCALE GENOMIC DNA]</scope>
    <source>
        <strain evidence="2 3">CA54</strain>
    </source>
</reference>
<dbReference type="EMBL" id="SJPP01000002">
    <property type="protein sequence ID" value="TWU08772.1"/>
    <property type="molecule type" value="Genomic_DNA"/>
</dbReference>
<keyword evidence="3" id="KW-1185">Reference proteome</keyword>
<evidence type="ECO:0000313" key="2">
    <source>
        <dbReference type="EMBL" id="TWU08772.1"/>
    </source>
</evidence>
<name>A0A5C6BAT3_9PLAN</name>
<dbReference type="AlphaFoldDB" id="A0A5C6BAT3"/>
<protein>
    <submittedName>
        <fullName evidence="2">Uncharacterized protein</fullName>
    </submittedName>
</protein>
<organism evidence="2 3">
    <name type="scientific">Symmachiella macrocystis</name>
    <dbReference type="NCBI Taxonomy" id="2527985"/>
    <lineage>
        <taxon>Bacteria</taxon>
        <taxon>Pseudomonadati</taxon>
        <taxon>Planctomycetota</taxon>
        <taxon>Planctomycetia</taxon>
        <taxon>Planctomycetales</taxon>
        <taxon>Planctomycetaceae</taxon>
        <taxon>Symmachiella</taxon>
    </lineage>
</organism>
<keyword evidence="1" id="KW-0732">Signal</keyword>
<accession>A0A5C6BAT3</accession>
<evidence type="ECO:0000313" key="3">
    <source>
        <dbReference type="Proteomes" id="UP000320735"/>
    </source>
</evidence>
<proteinExistence type="predicted"/>
<feature type="chain" id="PRO_5022735580" evidence="1">
    <location>
        <begin position="31"/>
        <end position="220"/>
    </location>
</feature>
<evidence type="ECO:0000256" key="1">
    <source>
        <dbReference type="SAM" id="SignalP"/>
    </source>
</evidence>
<dbReference type="OrthoDB" id="9885539at2"/>
<feature type="signal peptide" evidence="1">
    <location>
        <begin position="1"/>
        <end position="30"/>
    </location>
</feature>
<gene>
    <name evidence="2" type="ORF">CA54_40090</name>
</gene>
<comment type="caution">
    <text evidence="2">The sequence shown here is derived from an EMBL/GenBank/DDBJ whole genome shotgun (WGS) entry which is preliminary data.</text>
</comment>
<sequence length="220" mass="25022" precursor="true">MAQINSIFALAFLGCVVALPLGTLSNVAHAQDNDIFVPPAEAVTTPQLTEAEIRHELDKWNDLEITQRKDKARQLIAKYPNTRTARLVQRYLEELELYDQAAQTQRDVAAARAARVREFWRQRIDAELSMVPNYQTLPLVRLTNKADQAVLFQLRGYGMGWTRPRLLLAGASETVNYPVEYRRITTAGTTTYMLHPGNEFVFRQSKPDEMPRLYEAAAAQ</sequence>
<dbReference type="RefSeq" id="WP_146372575.1">
    <property type="nucleotide sequence ID" value="NZ_SJPP01000002.1"/>
</dbReference>